<dbReference type="SUPFAM" id="SSF47616">
    <property type="entry name" value="GST C-terminal domain-like"/>
    <property type="match status" value="1"/>
</dbReference>
<dbReference type="EMBL" id="JAUHHV010000011">
    <property type="protein sequence ID" value="KAK1408505.1"/>
    <property type="molecule type" value="Genomic_DNA"/>
</dbReference>
<evidence type="ECO:0000259" key="6">
    <source>
        <dbReference type="PROSITE" id="PS50405"/>
    </source>
</evidence>
<dbReference type="InterPro" id="IPR036249">
    <property type="entry name" value="Thioredoxin-like_sf"/>
</dbReference>
<dbReference type="PROSITE" id="PS50405">
    <property type="entry name" value="GST_CTER"/>
    <property type="match status" value="1"/>
</dbReference>
<evidence type="ECO:0000256" key="3">
    <source>
        <dbReference type="ARBA" id="ARBA00047960"/>
    </source>
</evidence>
<evidence type="ECO:0000256" key="2">
    <source>
        <dbReference type="ARBA" id="ARBA00022679"/>
    </source>
</evidence>
<comment type="caution">
    <text evidence="7">The sequence shown here is derived from an EMBL/GenBank/DDBJ whole genome shotgun (WGS) entry which is preliminary data.</text>
</comment>
<dbReference type="PANTHER" id="PTHR11260:SF676">
    <property type="entry name" value="GLUTATHIONE S-TRANSFERASE U8"/>
    <property type="match status" value="1"/>
</dbReference>
<dbReference type="InterPro" id="IPR045073">
    <property type="entry name" value="Omega/Tau-like"/>
</dbReference>
<keyword evidence="8" id="KW-1185">Reference proteome</keyword>
<dbReference type="CDD" id="cd03185">
    <property type="entry name" value="GST_C_Tau"/>
    <property type="match status" value="1"/>
</dbReference>
<dbReference type="FunFam" id="1.20.1050.10:FF:000012">
    <property type="entry name" value="Tau class glutathione S-transferase"/>
    <property type="match status" value="1"/>
</dbReference>
<dbReference type="EC" id="2.5.1.18" evidence="1"/>
<comment type="similarity">
    <text evidence="4">Belongs to the GST superfamily.</text>
</comment>
<dbReference type="Proteomes" id="UP001229421">
    <property type="component" value="Unassembled WGS sequence"/>
</dbReference>
<dbReference type="InterPro" id="IPR036282">
    <property type="entry name" value="Glutathione-S-Trfase_C_sf"/>
</dbReference>
<dbReference type="GO" id="GO:0004364">
    <property type="term" value="F:glutathione transferase activity"/>
    <property type="evidence" value="ECO:0007669"/>
    <property type="project" value="UniProtKB-EC"/>
</dbReference>
<evidence type="ECO:0000256" key="1">
    <source>
        <dbReference type="ARBA" id="ARBA00012452"/>
    </source>
</evidence>
<dbReference type="GO" id="GO:0006749">
    <property type="term" value="P:glutathione metabolic process"/>
    <property type="evidence" value="ECO:0007669"/>
    <property type="project" value="InterPro"/>
</dbReference>
<evidence type="ECO:0000313" key="8">
    <source>
        <dbReference type="Proteomes" id="UP001229421"/>
    </source>
</evidence>
<dbReference type="Gene3D" id="3.40.30.10">
    <property type="entry name" value="Glutaredoxin"/>
    <property type="match status" value="1"/>
</dbReference>
<dbReference type="PROSITE" id="PS50404">
    <property type="entry name" value="GST_NTER"/>
    <property type="match status" value="1"/>
</dbReference>
<sequence>MGDQIKLYVDGRSPYVCRVQIGLNMKGIKYEMLEEDLSNKSTDLLKYNPVYTKVPVLLHNGKPISESRVILEYIDDVWKLGVPILPKDPYEKADARFWAKFIDDTCLIAIYNVYRSKGDEQAIAEACDKLQILENKLAVKGKKFFGGDNINLVDIAAVFIAYWPEIIEEANGIRFITKDKFPKIIEWAHNLINCQVVKESLPPRSHLLAFFLKRYGKA</sequence>
<protein>
    <recommendedName>
        <fullName evidence="1">glutathione transferase</fullName>
        <ecNumber evidence="1">2.5.1.18</ecNumber>
    </recommendedName>
</protein>
<feature type="domain" description="GST N-terminal" evidence="5">
    <location>
        <begin position="3"/>
        <end position="82"/>
    </location>
</feature>
<dbReference type="CDD" id="cd03058">
    <property type="entry name" value="GST_N_Tau"/>
    <property type="match status" value="1"/>
</dbReference>
<dbReference type="PANTHER" id="PTHR11260">
    <property type="entry name" value="GLUTATHIONE S-TRANSFERASE, GST, SUPERFAMILY, GST DOMAIN CONTAINING"/>
    <property type="match status" value="1"/>
</dbReference>
<feature type="domain" description="GST C-terminal" evidence="6">
    <location>
        <begin position="88"/>
        <end position="218"/>
    </location>
</feature>
<keyword evidence="2" id="KW-0808">Transferase</keyword>
<gene>
    <name evidence="7" type="ORF">QVD17_40339</name>
</gene>
<dbReference type="SFLD" id="SFLDS00019">
    <property type="entry name" value="Glutathione_Transferase_(cytos"/>
    <property type="match status" value="1"/>
</dbReference>
<dbReference type="SFLD" id="SFLDG01152">
    <property type="entry name" value="Main.3:_Omega-_and_Tau-like"/>
    <property type="match status" value="1"/>
</dbReference>
<dbReference type="AlphaFoldDB" id="A0AAD8JVU5"/>
<dbReference type="InterPro" id="IPR010987">
    <property type="entry name" value="Glutathione-S-Trfase_C-like"/>
</dbReference>
<dbReference type="GO" id="GO:0005737">
    <property type="term" value="C:cytoplasm"/>
    <property type="evidence" value="ECO:0007669"/>
    <property type="project" value="TreeGrafter"/>
</dbReference>
<proteinExistence type="inferred from homology"/>
<dbReference type="InterPro" id="IPR040079">
    <property type="entry name" value="Glutathione_S-Trfase"/>
</dbReference>
<dbReference type="Pfam" id="PF02798">
    <property type="entry name" value="GST_N"/>
    <property type="match status" value="1"/>
</dbReference>
<evidence type="ECO:0000256" key="4">
    <source>
        <dbReference type="RuleBase" id="RU003494"/>
    </source>
</evidence>
<dbReference type="InterPro" id="IPR045074">
    <property type="entry name" value="GST_C_Tau"/>
</dbReference>
<dbReference type="SFLD" id="SFLDG00358">
    <property type="entry name" value="Main_(cytGST)"/>
    <property type="match status" value="1"/>
</dbReference>
<dbReference type="Gene3D" id="1.20.1050.10">
    <property type="match status" value="1"/>
</dbReference>
<evidence type="ECO:0000313" key="7">
    <source>
        <dbReference type="EMBL" id="KAK1408505.1"/>
    </source>
</evidence>
<accession>A0AAD8JVU5</accession>
<dbReference type="InterPro" id="IPR004046">
    <property type="entry name" value="GST_C"/>
</dbReference>
<reference evidence="7" key="1">
    <citation type="journal article" date="2023" name="bioRxiv">
        <title>Improved chromosome-level genome assembly for marigold (Tagetes erecta).</title>
        <authorList>
            <person name="Jiang F."/>
            <person name="Yuan L."/>
            <person name="Wang S."/>
            <person name="Wang H."/>
            <person name="Xu D."/>
            <person name="Wang A."/>
            <person name="Fan W."/>
        </authorList>
    </citation>
    <scope>NUCLEOTIDE SEQUENCE</scope>
    <source>
        <strain evidence="7">WSJ</strain>
        <tissue evidence="7">Leaf</tissue>
    </source>
</reference>
<comment type="catalytic activity">
    <reaction evidence="3">
        <text>RX + glutathione = an S-substituted glutathione + a halide anion + H(+)</text>
        <dbReference type="Rhea" id="RHEA:16437"/>
        <dbReference type="ChEBI" id="CHEBI:15378"/>
        <dbReference type="ChEBI" id="CHEBI:16042"/>
        <dbReference type="ChEBI" id="CHEBI:17792"/>
        <dbReference type="ChEBI" id="CHEBI:57925"/>
        <dbReference type="ChEBI" id="CHEBI:90779"/>
        <dbReference type="EC" id="2.5.1.18"/>
    </reaction>
</comment>
<dbReference type="SUPFAM" id="SSF52833">
    <property type="entry name" value="Thioredoxin-like"/>
    <property type="match status" value="1"/>
</dbReference>
<evidence type="ECO:0000259" key="5">
    <source>
        <dbReference type="PROSITE" id="PS50404"/>
    </source>
</evidence>
<name>A0AAD8JVU5_TARER</name>
<organism evidence="7 8">
    <name type="scientific">Tagetes erecta</name>
    <name type="common">African marigold</name>
    <dbReference type="NCBI Taxonomy" id="13708"/>
    <lineage>
        <taxon>Eukaryota</taxon>
        <taxon>Viridiplantae</taxon>
        <taxon>Streptophyta</taxon>
        <taxon>Embryophyta</taxon>
        <taxon>Tracheophyta</taxon>
        <taxon>Spermatophyta</taxon>
        <taxon>Magnoliopsida</taxon>
        <taxon>eudicotyledons</taxon>
        <taxon>Gunneridae</taxon>
        <taxon>Pentapetalae</taxon>
        <taxon>asterids</taxon>
        <taxon>campanulids</taxon>
        <taxon>Asterales</taxon>
        <taxon>Asteraceae</taxon>
        <taxon>Asteroideae</taxon>
        <taxon>Heliantheae alliance</taxon>
        <taxon>Tageteae</taxon>
        <taxon>Tagetes</taxon>
    </lineage>
</organism>
<dbReference type="InterPro" id="IPR004045">
    <property type="entry name" value="Glutathione_S-Trfase_N"/>
</dbReference>
<dbReference type="Pfam" id="PF00043">
    <property type="entry name" value="GST_C"/>
    <property type="match status" value="1"/>
</dbReference>